<dbReference type="EMBL" id="PYGF01000004">
    <property type="protein sequence ID" value="PSL04877.1"/>
    <property type="molecule type" value="Genomic_DNA"/>
</dbReference>
<proteinExistence type="predicted"/>
<reference evidence="1 2" key="1">
    <citation type="submission" date="2018-03" db="EMBL/GenBank/DDBJ databases">
        <title>Genomic Encyclopedia of Archaeal and Bacterial Type Strains, Phase II (KMG-II): from individual species to whole genera.</title>
        <authorList>
            <person name="Goeker M."/>
        </authorList>
    </citation>
    <scope>NUCLEOTIDE SEQUENCE [LARGE SCALE GENOMIC DNA]</scope>
    <source>
        <strain evidence="1 2">DSM 28057</strain>
    </source>
</reference>
<gene>
    <name evidence="1" type="ORF">CLV48_10451</name>
</gene>
<dbReference type="AlphaFoldDB" id="A0A2P8E626"/>
<organism evidence="1 2">
    <name type="scientific">Cecembia rubra</name>
    <dbReference type="NCBI Taxonomy" id="1485585"/>
    <lineage>
        <taxon>Bacteria</taxon>
        <taxon>Pseudomonadati</taxon>
        <taxon>Bacteroidota</taxon>
        <taxon>Cytophagia</taxon>
        <taxon>Cytophagales</taxon>
        <taxon>Cyclobacteriaceae</taxon>
        <taxon>Cecembia</taxon>
    </lineage>
</organism>
<protein>
    <submittedName>
        <fullName evidence="1">Uncharacterized protein</fullName>
    </submittedName>
</protein>
<dbReference type="Proteomes" id="UP000240708">
    <property type="component" value="Unassembled WGS sequence"/>
</dbReference>
<evidence type="ECO:0000313" key="1">
    <source>
        <dbReference type="EMBL" id="PSL04877.1"/>
    </source>
</evidence>
<name>A0A2P8E626_9BACT</name>
<accession>A0A2P8E626</accession>
<comment type="caution">
    <text evidence="1">The sequence shown here is derived from an EMBL/GenBank/DDBJ whole genome shotgun (WGS) entry which is preliminary data.</text>
</comment>
<keyword evidence="2" id="KW-1185">Reference proteome</keyword>
<sequence length="41" mass="4847">MQVLLVDFGVNFHRYAFLKEKIIFSGEYILKNELPFGILSR</sequence>
<evidence type="ECO:0000313" key="2">
    <source>
        <dbReference type="Proteomes" id="UP000240708"/>
    </source>
</evidence>